<dbReference type="Gene3D" id="3.40.50.300">
    <property type="entry name" value="P-loop containing nucleotide triphosphate hydrolases"/>
    <property type="match status" value="1"/>
</dbReference>
<dbReference type="InterPro" id="IPR045063">
    <property type="entry name" value="Dynamin_N"/>
</dbReference>
<evidence type="ECO:0000313" key="9">
    <source>
        <dbReference type="Proteomes" id="UP000663881"/>
    </source>
</evidence>
<gene>
    <name evidence="8" type="ORF">OKA104_LOCUS48088</name>
</gene>
<dbReference type="InterPro" id="IPR030381">
    <property type="entry name" value="G_DYNAMIN_dom"/>
</dbReference>
<protein>
    <recommendedName>
        <fullName evidence="7">Dynamin-type G domain-containing protein</fullName>
    </recommendedName>
</protein>
<dbReference type="GO" id="GO:0003924">
    <property type="term" value="F:GTPase activity"/>
    <property type="evidence" value="ECO:0007669"/>
    <property type="project" value="InterPro"/>
</dbReference>
<feature type="domain" description="Dynamin-type G" evidence="7">
    <location>
        <begin position="1"/>
        <end position="159"/>
    </location>
</feature>
<evidence type="ECO:0000256" key="6">
    <source>
        <dbReference type="ARBA" id="ARBA00023136"/>
    </source>
</evidence>
<evidence type="ECO:0000313" key="8">
    <source>
        <dbReference type="EMBL" id="CAF4337227.1"/>
    </source>
</evidence>
<dbReference type="InterPro" id="IPR027417">
    <property type="entry name" value="P-loop_NTPase"/>
</dbReference>
<evidence type="ECO:0000259" key="7">
    <source>
        <dbReference type="PROSITE" id="PS51718"/>
    </source>
</evidence>
<dbReference type="Pfam" id="PF00350">
    <property type="entry name" value="Dynamin_N"/>
    <property type="match status" value="1"/>
</dbReference>
<comment type="caution">
    <text evidence="8">The sequence shown here is derived from an EMBL/GenBank/DDBJ whole genome shotgun (WGS) entry which is preliminary data.</text>
</comment>
<dbReference type="GO" id="GO:0005741">
    <property type="term" value="C:mitochondrial outer membrane"/>
    <property type="evidence" value="ECO:0007669"/>
    <property type="project" value="TreeGrafter"/>
</dbReference>
<dbReference type="SUPFAM" id="SSF52540">
    <property type="entry name" value="P-loop containing nucleoside triphosphate hydrolases"/>
    <property type="match status" value="1"/>
</dbReference>
<dbReference type="GO" id="GO:0008053">
    <property type="term" value="P:mitochondrial fusion"/>
    <property type="evidence" value="ECO:0007669"/>
    <property type="project" value="TreeGrafter"/>
</dbReference>
<sequence>LWPKEKCRLIRDDVVLVDSPGIDVSANLDQWIEKYCLDADVFVLVVSAEATITVAEKKFLHNVAQRLSNPNIFILMNRWDATANEPEMVESVKQQHLERGLEFLCDELHLCDRKEATENRMFFISAREALLNRNTDPTTSPRSGYNEGYKERLVEFSKF</sequence>
<comment type="subcellular location">
    <subcellularLocation>
        <location evidence="1">Membrane</location>
    </subcellularLocation>
</comment>
<keyword evidence="5" id="KW-0342">GTP-binding</keyword>
<dbReference type="Proteomes" id="UP000663881">
    <property type="component" value="Unassembled WGS sequence"/>
</dbReference>
<keyword evidence="6" id="KW-0472">Membrane</keyword>
<organism evidence="8 9">
    <name type="scientific">Adineta steineri</name>
    <dbReference type="NCBI Taxonomy" id="433720"/>
    <lineage>
        <taxon>Eukaryota</taxon>
        <taxon>Metazoa</taxon>
        <taxon>Spiralia</taxon>
        <taxon>Gnathifera</taxon>
        <taxon>Rotifera</taxon>
        <taxon>Eurotatoria</taxon>
        <taxon>Bdelloidea</taxon>
        <taxon>Adinetida</taxon>
        <taxon>Adinetidae</taxon>
        <taxon>Adineta</taxon>
    </lineage>
</organism>
<dbReference type="PROSITE" id="PS51718">
    <property type="entry name" value="G_DYNAMIN_2"/>
    <property type="match status" value="1"/>
</dbReference>
<evidence type="ECO:0000256" key="2">
    <source>
        <dbReference type="ARBA" id="ARBA00022741"/>
    </source>
</evidence>
<dbReference type="PANTHER" id="PTHR10465:SF3">
    <property type="entry name" value="TRANSMEMBRANE GTPASE MARF-RELATED"/>
    <property type="match status" value="1"/>
</dbReference>
<dbReference type="AlphaFoldDB" id="A0A820KH05"/>
<evidence type="ECO:0000256" key="3">
    <source>
        <dbReference type="ARBA" id="ARBA00022801"/>
    </source>
</evidence>
<dbReference type="GO" id="GO:0005525">
    <property type="term" value="F:GTP binding"/>
    <property type="evidence" value="ECO:0007669"/>
    <property type="project" value="UniProtKB-KW"/>
</dbReference>
<keyword evidence="2" id="KW-0547">Nucleotide-binding</keyword>
<dbReference type="PANTHER" id="PTHR10465">
    <property type="entry name" value="TRANSMEMBRANE GTPASE FZO1"/>
    <property type="match status" value="1"/>
</dbReference>
<reference evidence="8" key="1">
    <citation type="submission" date="2021-02" db="EMBL/GenBank/DDBJ databases">
        <authorList>
            <person name="Nowell W R."/>
        </authorList>
    </citation>
    <scope>NUCLEOTIDE SEQUENCE</scope>
</reference>
<evidence type="ECO:0000256" key="5">
    <source>
        <dbReference type="ARBA" id="ARBA00023134"/>
    </source>
</evidence>
<name>A0A820KH05_9BILA</name>
<dbReference type="InterPro" id="IPR027094">
    <property type="entry name" value="Mitofusin_fam"/>
</dbReference>
<evidence type="ECO:0000256" key="1">
    <source>
        <dbReference type="ARBA" id="ARBA00004370"/>
    </source>
</evidence>
<proteinExistence type="predicted"/>
<feature type="non-terminal residue" evidence="8">
    <location>
        <position position="1"/>
    </location>
</feature>
<keyword evidence="3" id="KW-0378">Hydrolase</keyword>
<accession>A0A820KH05</accession>
<keyword evidence="4" id="KW-0175">Coiled coil</keyword>
<evidence type="ECO:0000256" key="4">
    <source>
        <dbReference type="ARBA" id="ARBA00023054"/>
    </source>
</evidence>
<dbReference type="GO" id="GO:0051646">
    <property type="term" value="P:mitochondrion localization"/>
    <property type="evidence" value="ECO:0007669"/>
    <property type="project" value="TreeGrafter"/>
</dbReference>
<dbReference type="EMBL" id="CAJOAY010020199">
    <property type="protein sequence ID" value="CAF4337227.1"/>
    <property type="molecule type" value="Genomic_DNA"/>
</dbReference>